<comment type="caution">
    <text evidence="2">The sequence shown here is derived from an EMBL/GenBank/DDBJ whole genome shotgun (WGS) entry which is preliminary data.</text>
</comment>
<feature type="domain" description="Wadjet protein JetD C-terminal" evidence="1">
    <location>
        <begin position="80"/>
        <end position="213"/>
    </location>
</feature>
<evidence type="ECO:0000313" key="3">
    <source>
        <dbReference type="Proteomes" id="UP000812982"/>
    </source>
</evidence>
<dbReference type="Proteomes" id="UP000812982">
    <property type="component" value="Unassembled WGS sequence"/>
</dbReference>
<name>A0ABS6KMA4_9MYCO</name>
<evidence type="ECO:0000259" key="1">
    <source>
        <dbReference type="Pfam" id="PF09983"/>
    </source>
</evidence>
<reference evidence="2 3" key="1">
    <citation type="journal article" date="2021" name="Sci. Rep.">
        <title>Phenotypic and genomic hallmarks of a novel, potentially pathogenic rapidly growing Mycobacterium species related to the Mycobacterium fortuitum complex.</title>
        <authorList>
            <person name="Gharbi R."/>
            <person name="Khanna V."/>
            <person name="Frigui W."/>
            <person name="Mhenni B."/>
            <person name="Brosch R."/>
            <person name="Mardassi H."/>
        </authorList>
    </citation>
    <scope>NUCLEOTIDE SEQUENCE [LARGE SCALE GENOMIC DNA]</scope>
    <source>
        <strain evidence="2 3">TNTM28</strain>
    </source>
</reference>
<dbReference type="EMBL" id="VOMB01000016">
    <property type="protein sequence ID" value="MBU9764421.1"/>
    <property type="molecule type" value="Genomic_DNA"/>
</dbReference>
<gene>
    <name evidence="2" type="ORF">FR943_11265</name>
</gene>
<dbReference type="InterPro" id="IPR024534">
    <property type="entry name" value="JetD_C"/>
</dbReference>
<protein>
    <recommendedName>
        <fullName evidence="1">Wadjet protein JetD C-terminal domain-containing protein</fullName>
    </recommendedName>
</protein>
<evidence type="ECO:0000313" key="2">
    <source>
        <dbReference type="EMBL" id="MBU9764421.1"/>
    </source>
</evidence>
<proteinExistence type="predicted"/>
<organism evidence="2 3">
    <name type="scientific">[Mycobacterium] fortunisiensis</name>
    <dbReference type="NCBI Taxonomy" id="2600579"/>
    <lineage>
        <taxon>Bacteria</taxon>
        <taxon>Bacillati</taxon>
        <taxon>Actinomycetota</taxon>
        <taxon>Actinomycetes</taxon>
        <taxon>Mycobacteriales</taxon>
        <taxon>Mycobacteriaceae</taxon>
        <taxon>Mycolicibacterium</taxon>
    </lineage>
</organism>
<keyword evidence="3" id="KW-1185">Reference proteome</keyword>
<dbReference type="RefSeq" id="WP_217156938.1">
    <property type="nucleotide sequence ID" value="NZ_VOMB01000016.1"/>
</dbReference>
<dbReference type="Pfam" id="PF09983">
    <property type="entry name" value="JetD_C"/>
    <property type="match status" value="1"/>
</dbReference>
<accession>A0ABS6KMA4</accession>
<sequence>MFDGRLAGLFGQCPVGQVSSQCVEYRRGLGCGMTPEGLQHVVGVVAVQELFTQEVGLVDNLRQDIDHYCRGDEATDPTLGLAASQVLVVENLQTLEALPDVPGTIAVFGWGDNSIAVARFPWVQNARSVIYWGDLDPEGFDILARFRAECPCESLLMDHDSVERWRDFAVPHAADGSVDVARLTEHERAALDVLRRDGLRLEQERIPMGAAVELLMLAD</sequence>